<keyword evidence="4" id="KW-1185">Reference proteome</keyword>
<proteinExistence type="predicted"/>
<feature type="region of interest" description="Disordered" evidence="1">
    <location>
        <begin position="145"/>
        <end position="170"/>
    </location>
</feature>
<keyword evidence="2" id="KW-1133">Transmembrane helix</keyword>
<feature type="transmembrane region" description="Helical" evidence="2">
    <location>
        <begin position="106"/>
        <end position="127"/>
    </location>
</feature>
<reference evidence="3 4" key="1">
    <citation type="journal article" date="2018" name="PLoS ONE">
        <title>The draft genome of Kipferlia bialata reveals reductive genome evolution in fornicate parasites.</title>
        <authorList>
            <person name="Tanifuji G."/>
            <person name="Takabayashi S."/>
            <person name="Kume K."/>
            <person name="Takagi M."/>
            <person name="Nakayama T."/>
            <person name="Kamikawa R."/>
            <person name="Inagaki Y."/>
            <person name="Hashimoto T."/>
        </authorList>
    </citation>
    <scope>NUCLEOTIDE SEQUENCE [LARGE SCALE GENOMIC DNA]</scope>
    <source>
        <strain evidence="3">NY0173</strain>
    </source>
</reference>
<evidence type="ECO:0000313" key="3">
    <source>
        <dbReference type="EMBL" id="GIQ84529.1"/>
    </source>
</evidence>
<organism evidence="3 4">
    <name type="scientific">Kipferlia bialata</name>
    <dbReference type="NCBI Taxonomy" id="797122"/>
    <lineage>
        <taxon>Eukaryota</taxon>
        <taxon>Metamonada</taxon>
        <taxon>Carpediemonas-like organisms</taxon>
        <taxon>Kipferlia</taxon>
    </lineage>
</organism>
<feature type="transmembrane region" description="Helical" evidence="2">
    <location>
        <begin position="78"/>
        <end position="100"/>
    </location>
</feature>
<keyword evidence="2" id="KW-0472">Membrane</keyword>
<protein>
    <recommendedName>
        <fullName evidence="5">Transmembrane protein</fullName>
    </recommendedName>
</protein>
<dbReference type="AlphaFoldDB" id="A0A9K3CZH4"/>
<evidence type="ECO:0000256" key="1">
    <source>
        <dbReference type="SAM" id="MobiDB-lite"/>
    </source>
</evidence>
<feature type="transmembrane region" description="Helical" evidence="2">
    <location>
        <begin position="12"/>
        <end position="30"/>
    </location>
</feature>
<dbReference type="Proteomes" id="UP000265618">
    <property type="component" value="Unassembled WGS sequence"/>
</dbReference>
<evidence type="ECO:0000313" key="4">
    <source>
        <dbReference type="Proteomes" id="UP000265618"/>
    </source>
</evidence>
<dbReference type="EMBL" id="BDIP01001501">
    <property type="protein sequence ID" value="GIQ84529.1"/>
    <property type="molecule type" value="Genomic_DNA"/>
</dbReference>
<sequence>MSIPLVLTQIRYVLLSWALATWVCFLFHTPLYVPNIMNVIGCAASLYVVFQVIKDVSLKYPATVSTGCKRLSSMKKTFIWALCIVLVAPPLAVLLCNVAIIRWGAVGLYEISTVATSFLFMYLSVALGEVSDAIKIANGIPVSTRTDDNETEPLNPKVESHSDCTAADLV</sequence>
<feature type="transmembrane region" description="Helical" evidence="2">
    <location>
        <begin position="36"/>
        <end position="53"/>
    </location>
</feature>
<name>A0A9K3CZH4_9EUKA</name>
<evidence type="ECO:0008006" key="5">
    <source>
        <dbReference type="Google" id="ProtNLM"/>
    </source>
</evidence>
<comment type="caution">
    <text evidence="3">The sequence shown here is derived from an EMBL/GenBank/DDBJ whole genome shotgun (WGS) entry which is preliminary data.</text>
</comment>
<gene>
    <name evidence="3" type="ORF">KIPB_006038</name>
</gene>
<keyword evidence="2" id="KW-0812">Transmembrane</keyword>
<accession>A0A9K3CZH4</accession>
<evidence type="ECO:0000256" key="2">
    <source>
        <dbReference type="SAM" id="Phobius"/>
    </source>
</evidence>